<dbReference type="Proteomes" id="UP001594351">
    <property type="component" value="Unassembled WGS sequence"/>
</dbReference>
<feature type="transmembrane region" description="Helical" evidence="1">
    <location>
        <begin position="75"/>
        <end position="93"/>
    </location>
</feature>
<comment type="caution">
    <text evidence="2">The sequence shown here is derived from an EMBL/GenBank/DDBJ whole genome shotgun (WGS) entry which is preliminary data.</text>
</comment>
<keyword evidence="1" id="KW-0812">Transmembrane</keyword>
<keyword evidence="3" id="KW-1185">Reference proteome</keyword>
<protein>
    <recommendedName>
        <fullName evidence="4">DUF63 family protein</fullName>
    </recommendedName>
</protein>
<name>A0ABV6YW23_UNCC1</name>
<evidence type="ECO:0000313" key="2">
    <source>
        <dbReference type="EMBL" id="MFC1850382.1"/>
    </source>
</evidence>
<accession>A0ABV6YW23</accession>
<organism evidence="2 3">
    <name type="scientific">candidate division CSSED10-310 bacterium</name>
    <dbReference type="NCBI Taxonomy" id="2855610"/>
    <lineage>
        <taxon>Bacteria</taxon>
        <taxon>Bacteria division CSSED10-310</taxon>
    </lineage>
</organism>
<evidence type="ECO:0000256" key="1">
    <source>
        <dbReference type="SAM" id="Phobius"/>
    </source>
</evidence>
<gene>
    <name evidence="2" type="ORF">ACFL27_09350</name>
</gene>
<keyword evidence="1" id="KW-0472">Membrane</keyword>
<evidence type="ECO:0008006" key="4">
    <source>
        <dbReference type="Google" id="ProtNLM"/>
    </source>
</evidence>
<keyword evidence="1" id="KW-1133">Transmembrane helix</keyword>
<evidence type="ECO:0000313" key="3">
    <source>
        <dbReference type="Proteomes" id="UP001594351"/>
    </source>
</evidence>
<reference evidence="2 3" key="1">
    <citation type="submission" date="2024-09" db="EMBL/GenBank/DDBJ databases">
        <title>Laminarin stimulates single cell rates of sulfate reduction while oxygen inhibits transcriptomic activity in coastal marine sediment.</title>
        <authorList>
            <person name="Lindsay M."/>
            <person name="Orcutt B."/>
            <person name="Emerson D."/>
            <person name="Stepanauskas R."/>
            <person name="D'Angelo T."/>
        </authorList>
    </citation>
    <scope>NUCLEOTIDE SEQUENCE [LARGE SCALE GENOMIC DNA]</scope>
    <source>
        <strain evidence="2">SAG AM-311-K15</strain>
    </source>
</reference>
<feature type="transmembrane region" description="Helical" evidence="1">
    <location>
        <begin position="12"/>
        <end position="29"/>
    </location>
</feature>
<sequence>MEAWSPAMQTTSIWIAAFLTLCIYSFLYKDNPFYKFAEYLVVGVSAGYFAVIFYFNYIKPNLVDHFFDPTYPNRWILIIPTALGFMLLARIIPKYAWLSKYSMAIYLGAGAGLAVPRDMDARILKQVYYTFVNLYPLTAAGSIDWLLLLQNFLLAAGVVTTLVYFFFSLEHKGVVGKTARVGIIFIMISFGATFGYTVMGRISLLIGRVTFLLKDWLHLID</sequence>
<proteinExistence type="predicted"/>
<feature type="transmembrane region" description="Helical" evidence="1">
    <location>
        <begin position="181"/>
        <end position="206"/>
    </location>
</feature>
<feature type="transmembrane region" description="Helical" evidence="1">
    <location>
        <begin position="36"/>
        <end position="55"/>
    </location>
</feature>
<feature type="transmembrane region" description="Helical" evidence="1">
    <location>
        <begin position="152"/>
        <end position="169"/>
    </location>
</feature>
<dbReference type="EMBL" id="JBHPBY010000095">
    <property type="protein sequence ID" value="MFC1850382.1"/>
    <property type="molecule type" value="Genomic_DNA"/>
</dbReference>